<dbReference type="EMBL" id="JAPZBQ010000005">
    <property type="protein sequence ID" value="KAJ5327669.1"/>
    <property type="molecule type" value="Genomic_DNA"/>
</dbReference>
<dbReference type="EMBL" id="JAPZBR010000007">
    <property type="protein sequence ID" value="KAJ5346293.1"/>
    <property type="molecule type" value="Genomic_DNA"/>
</dbReference>
<name>A0A9W9Q7G8_PENBR</name>
<reference evidence="1" key="2">
    <citation type="journal article" date="2023" name="IMA Fungus">
        <title>Comparative genomic study of the Penicillium genus elucidates a diverse pangenome and 15 lateral gene transfer events.</title>
        <authorList>
            <person name="Petersen C."/>
            <person name="Sorensen T."/>
            <person name="Nielsen M.R."/>
            <person name="Sondergaard T.E."/>
            <person name="Sorensen J.L."/>
            <person name="Fitzpatrick D.A."/>
            <person name="Frisvad J.C."/>
            <person name="Nielsen K.L."/>
        </authorList>
    </citation>
    <scope>NUCLEOTIDE SEQUENCE</scope>
    <source>
        <strain evidence="1">IBT 35673</strain>
        <strain evidence="2">IBT 35675</strain>
    </source>
</reference>
<evidence type="ECO:0000313" key="2">
    <source>
        <dbReference type="EMBL" id="KAJ5346293.1"/>
    </source>
</evidence>
<reference evidence="1" key="1">
    <citation type="submission" date="2022-12" db="EMBL/GenBank/DDBJ databases">
        <authorList>
            <person name="Petersen C."/>
        </authorList>
    </citation>
    <scope>NUCLEOTIDE SEQUENCE</scope>
    <source>
        <strain evidence="1">IBT 35673</strain>
        <strain evidence="2">IBT 35675</strain>
    </source>
</reference>
<proteinExistence type="predicted"/>
<keyword evidence="4" id="KW-1185">Reference proteome</keyword>
<evidence type="ECO:0000313" key="1">
    <source>
        <dbReference type="EMBL" id="KAJ5327669.1"/>
    </source>
</evidence>
<dbReference type="Proteomes" id="UP001147695">
    <property type="component" value="Unassembled WGS sequence"/>
</dbReference>
<protein>
    <submittedName>
        <fullName evidence="1">Uncharacterized protein</fullName>
    </submittedName>
</protein>
<evidence type="ECO:0000313" key="3">
    <source>
        <dbReference type="Proteomes" id="UP001147695"/>
    </source>
</evidence>
<organism evidence="1 3">
    <name type="scientific">Penicillium brevicompactum</name>
    <dbReference type="NCBI Taxonomy" id="5074"/>
    <lineage>
        <taxon>Eukaryota</taxon>
        <taxon>Fungi</taxon>
        <taxon>Dikarya</taxon>
        <taxon>Ascomycota</taxon>
        <taxon>Pezizomycotina</taxon>
        <taxon>Eurotiomycetes</taxon>
        <taxon>Eurotiomycetidae</taxon>
        <taxon>Eurotiales</taxon>
        <taxon>Aspergillaceae</taxon>
        <taxon>Penicillium</taxon>
    </lineage>
</organism>
<dbReference type="Proteomes" id="UP001148299">
    <property type="component" value="Unassembled WGS sequence"/>
</dbReference>
<dbReference type="AlphaFoldDB" id="A0A9W9Q7G8"/>
<accession>A0A9W9Q7G8</accession>
<comment type="caution">
    <text evidence="1">The sequence shown here is derived from an EMBL/GenBank/DDBJ whole genome shotgun (WGS) entry which is preliminary data.</text>
</comment>
<evidence type="ECO:0000313" key="4">
    <source>
        <dbReference type="Proteomes" id="UP001148299"/>
    </source>
</evidence>
<sequence length="205" mass="22861">MGIFSKLVKTSIAGSVASVGVFWGATRNDLFQPMDTSDPIFQSALFNKFNPNRNPTLHDVCVRQMPLDKIQPSLVEEKGKLVEAFCAGVWGGLGFIPQRAFQDRKYRGPETASDLWDRSDLLNSTYEVGTVITDHFEVVEKTDDRIVIAAVVKKEQGVVDFSLKSCFYQGLGTADAPPMDEKVAWAHRQYTKLLLETAILKKCVK</sequence>
<dbReference type="OrthoDB" id="4436466at2759"/>
<gene>
    <name evidence="1" type="ORF">N7452_008059</name>
    <name evidence="2" type="ORF">N7541_008775</name>
</gene>